<dbReference type="Proteomes" id="UP000013523">
    <property type="component" value="Chromosome"/>
</dbReference>
<dbReference type="PATRIC" id="fig|86416.3.peg.3525"/>
<reference evidence="1 2" key="1">
    <citation type="submission" date="2012-01" db="EMBL/GenBank/DDBJ databases">
        <title>Complete sequence of chromosome of Clostridium pasteurianum BC1.</title>
        <authorList>
            <consortium name="US DOE Joint Genome Institute"/>
            <person name="Lucas S."/>
            <person name="Han J."/>
            <person name="Lapidus A."/>
            <person name="Cheng J.-F."/>
            <person name="Goodwin L."/>
            <person name="Pitluck S."/>
            <person name="Peters L."/>
            <person name="Mikhailova N."/>
            <person name="Teshima H."/>
            <person name="Detter J.C."/>
            <person name="Han C."/>
            <person name="Tapia R."/>
            <person name="Land M."/>
            <person name="Hauser L."/>
            <person name="Kyrpides N."/>
            <person name="Ivanova N."/>
            <person name="Pagani I."/>
            <person name="Dunn J."/>
            <person name="Taghavi S."/>
            <person name="Francis A."/>
            <person name="van der Lelie D."/>
            <person name="Woyke T."/>
        </authorList>
    </citation>
    <scope>NUCLEOTIDE SEQUENCE [LARGE SCALE GENOMIC DNA]</scope>
    <source>
        <strain evidence="1 2">BC1</strain>
    </source>
</reference>
<accession>R4KFC9</accession>
<protein>
    <submittedName>
        <fullName evidence="1">Uncharacterized protein</fullName>
    </submittedName>
</protein>
<gene>
    <name evidence="1" type="ORF">Clopa_3528</name>
</gene>
<dbReference type="KEGG" id="cpas:Clopa_3528"/>
<keyword evidence="2" id="KW-1185">Reference proteome</keyword>
<proteinExistence type="predicted"/>
<sequence>MMKNKINVGIGFVSGRKSFKNVVKTYIDSWNESNLLENEKIALHLFVAYDLKYSNTKVGDYTITDEGILDTVVSAHYMSDASIEIEAQILVKNKVLTNKEAKLIFGQGYGMKRNAILYLAIKYNMDYLIFLDDDEYPIATVKIANSTFWMGQSIVAEHIEYLNSCDITHGYHCGYVSPIPQIKWNNKLSEDDFKLFIEAISNDIINWDSIKDKMNSGGVTYGDLSIIYGKKGKVVQEINGMKFISGSNLGLNLKNYNKLFPFYNPPGARGEDTFLSTCIGDCDVTKIPCYAFHDGFSYYQHLLKGVLPIKLKEISVDDSYVVKRFLKASIGWIRYKPLLTYITNQENYNSEITKIRENLTIVVPKICDYFKNKDFQRILTELEYYNSHVEQHFKDFQNTKLAWIKVMEFLKCY</sequence>
<dbReference type="EMBL" id="CP003261">
    <property type="protein sequence ID" value="AGK98315.1"/>
    <property type="molecule type" value="Genomic_DNA"/>
</dbReference>
<dbReference type="AlphaFoldDB" id="R4KFC9"/>
<dbReference type="eggNOG" id="ENOG502Z8M2">
    <property type="taxonomic scope" value="Bacteria"/>
</dbReference>
<evidence type="ECO:0000313" key="1">
    <source>
        <dbReference type="EMBL" id="AGK98315.1"/>
    </source>
</evidence>
<dbReference type="RefSeq" id="WP_015616599.1">
    <property type="nucleotide sequence ID" value="NC_021182.1"/>
</dbReference>
<name>R4KFC9_CLOPA</name>
<evidence type="ECO:0000313" key="2">
    <source>
        <dbReference type="Proteomes" id="UP000013523"/>
    </source>
</evidence>
<dbReference type="HOGENOM" id="CLU_665429_0_0_9"/>
<organism evidence="1 2">
    <name type="scientific">Clostridium pasteurianum BC1</name>
    <dbReference type="NCBI Taxonomy" id="86416"/>
    <lineage>
        <taxon>Bacteria</taxon>
        <taxon>Bacillati</taxon>
        <taxon>Bacillota</taxon>
        <taxon>Clostridia</taxon>
        <taxon>Eubacteriales</taxon>
        <taxon>Clostridiaceae</taxon>
        <taxon>Clostridium</taxon>
    </lineage>
</organism>